<dbReference type="AlphaFoldDB" id="A0A7M5VGR8"/>
<feature type="transmembrane region" description="Helical" evidence="2">
    <location>
        <begin position="358"/>
        <end position="384"/>
    </location>
</feature>
<dbReference type="InterPro" id="IPR038770">
    <property type="entry name" value="Na+/solute_symporter_sf"/>
</dbReference>
<name>A0A7M5VGR8_9CNID</name>
<dbReference type="Gene3D" id="1.20.1530.20">
    <property type="match status" value="1"/>
</dbReference>
<accession>A0A7M5VGR8</accession>
<reference evidence="3" key="1">
    <citation type="submission" date="2021-01" db="UniProtKB">
        <authorList>
            <consortium name="EnsemblMetazoa"/>
        </authorList>
    </citation>
    <scope>IDENTIFICATION</scope>
</reference>
<dbReference type="Proteomes" id="UP000594262">
    <property type="component" value="Unplaced"/>
</dbReference>
<feature type="transmembrane region" description="Helical" evidence="2">
    <location>
        <begin position="294"/>
        <end position="320"/>
    </location>
</feature>
<evidence type="ECO:0000256" key="1">
    <source>
        <dbReference type="ARBA" id="ARBA00006528"/>
    </source>
</evidence>
<sequence length="411" mass="46005">MEIAESDQNKQLVVKETNEQSRCQSCWDWFSRFFIKNFLPISLIFAVAFGALIPAPGVFFNHKETIYVCVSILFCYVGLYLKTSDIQTSLKAYKAYTWGIISVLCVTCVIGGLLTDQLNFRELDIESHNSRNTTNLSNLTKTTEIPSSEDKGVVLGPFECRVGLVLYFIMPCTVGSGVIMLMNLKGDIAVAIMITVVTNIVGIFTIPLYLEWLIYSDVDVQFNVGKMMLKLFLTLFIPLAIGKCLRFITKIRTFISVPSTKNKLKMIAFSALAFILLVKTSQSSHDGGLKQINGLTAVFICVWALTMHLVFILLNTTVSFLLRLPTDQKKTIIILASQKTLSQAVAATVFLPDGVGDQGLIAVTMVFCHITILVFDSLLIPMWVHLEKRYKKKKEGDMHDEIEAQKKSAYL</sequence>
<dbReference type="InterPro" id="IPR016833">
    <property type="entry name" value="Put_Na-Bile_cotransptr"/>
</dbReference>
<protein>
    <submittedName>
        <fullName evidence="3">Uncharacterized protein</fullName>
    </submittedName>
</protein>
<feature type="transmembrane region" description="Helical" evidence="2">
    <location>
        <begin position="227"/>
        <end position="245"/>
    </location>
</feature>
<dbReference type="GeneID" id="136814799"/>
<evidence type="ECO:0000313" key="4">
    <source>
        <dbReference type="Proteomes" id="UP000594262"/>
    </source>
</evidence>
<dbReference type="PANTHER" id="PTHR18640">
    <property type="entry name" value="SOLUTE CARRIER FAMILY 10 MEMBER 7"/>
    <property type="match status" value="1"/>
</dbReference>
<feature type="transmembrane region" description="Helical" evidence="2">
    <location>
        <begin position="65"/>
        <end position="83"/>
    </location>
</feature>
<dbReference type="PANTHER" id="PTHR18640:SF10">
    <property type="entry name" value="SODIUM_METABOLITE COTRANSPORTER BASS4, CHLOROPLASTIC-RELATED"/>
    <property type="match status" value="1"/>
</dbReference>
<dbReference type="Pfam" id="PF13593">
    <property type="entry name" value="SBF_like"/>
    <property type="match status" value="1"/>
</dbReference>
<keyword evidence="2" id="KW-0472">Membrane</keyword>
<proteinExistence type="inferred from homology"/>
<feature type="transmembrane region" description="Helical" evidence="2">
    <location>
        <begin position="38"/>
        <end position="59"/>
    </location>
</feature>
<feature type="transmembrane region" description="Helical" evidence="2">
    <location>
        <begin position="189"/>
        <end position="215"/>
    </location>
</feature>
<keyword evidence="4" id="KW-1185">Reference proteome</keyword>
<keyword evidence="2" id="KW-1133">Transmembrane helix</keyword>
<dbReference type="OrthoDB" id="188035at2759"/>
<keyword evidence="2" id="KW-0812">Transmembrane</keyword>
<evidence type="ECO:0000256" key="2">
    <source>
        <dbReference type="SAM" id="Phobius"/>
    </source>
</evidence>
<dbReference type="EnsemblMetazoa" id="CLYHEMT012326.1">
    <property type="protein sequence ID" value="CLYHEMP012326.1"/>
    <property type="gene ID" value="CLYHEMG012326"/>
</dbReference>
<dbReference type="RefSeq" id="XP_066927324.1">
    <property type="nucleotide sequence ID" value="XM_067071223.1"/>
</dbReference>
<evidence type="ECO:0000313" key="3">
    <source>
        <dbReference type="EnsemblMetazoa" id="CLYHEMP012326.1"/>
    </source>
</evidence>
<organism evidence="3 4">
    <name type="scientific">Clytia hemisphaerica</name>
    <dbReference type="NCBI Taxonomy" id="252671"/>
    <lineage>
        <taxon>Eukaryota</taxon>
        <taxon>Metazoa</taxon>
        <taxon>Cnidaria</taxon>
        <taxon>Hydrozoa</taxon>
        <taxon>Hydroidolina</taxon>
        <taxon>Leptothecata</taxon>
        <taxon>Obeliida</taxon>
        <taxon>Clytiidae</taxon>
        <taxon>Clytia</taxon>
    </lineage>
</organism>
<feature type="transmembrane region" description="Helical" evidence="2">
    <location>
        <begin position="164"/>
        <end position="182"/>
    </location>
</feature>
<comment type="similarity">
    <text evidence="1">Belongs to the bile acid:sodium symporter (BASS) (TC 2.A.28) family.</text>
</comment>
<feature type="transmembrane region" description="Helical" evidence="2">
    <location>
        <begin position="95"/>
        <end position="114"/>
    </location>
</feature>